<accession>A0A6C0HQD2</accession>
<organism evidence="1">
    <name type="scientific">viral metagenome</name>
    <dbReference type="NCBI Taxonomy" id="1070528"/>
    <lineage>
        <taxon>unclassified sequences</taxon>
        <taxon>metagenomes</taxon>
        <taxon>organismal metagenomes</taxon>
    </lineage>
</organism>
<dbReference type="EMBL" id="MN739998">
    <property type="protein sequence ID" value="QHT82356.1"/>
    <property type="molecule type" value="Genomic_DNA"/>
</dbReference>
<evidence type="ECO:0000313" key="1">
    <source>
        <dbReference type="EMBL" id="QHT82356.1"/>
    </source>
</evidence>
<name>A0A6C0HQD2_9ZZZZ</name>
<proteinExistence type="predicted"/>
<reference evidence="1" key="1">
    <citation type="journal article" date="2020" name="Nature">
        <title>Giant virus diversity and host interactions through global metagenomics.</title>
        <authorList>
            <person name="Schulz F."/>
            <person name="Roux S."/>
            <person name="Paez-Espino D."/>
            <person name="Jungbluth S."/>
            <person name="Walsh D.A."/>
            <person name="Denef V.J."/>
            <person name="McMahon K.D."/>
            <person name="Konstantinidis K.T."/>
            <person name="Eloe-Fadrosh E.A."/>
            <person name="Kyrpides N.C."/>
            <person name="Woyke T."/>
        </authorList>
    </citation>
    <scope>NUCLEOTIDE SEQUENCE</scope>
    <source>
        <strain evidence="1">GVMAG-M-3300023184-161</strain>
    </source>
</reference>
<protein>
    <submittedName>
        <fullName evidence="1">Uncharacterized protein</fullName>
    </submittedName>
</protein>
<sequence>MEITNAKNLCKAVETINEITIPTIPTIPTMPEINEDGKINHRSS</sequence>
<dbReference type="AlphaFoldDB" id="A0A6C0HQD2"/>